<dbReference type="EMBL" id="JRNU01000047">
    <property type="protein sequence ID" value="KGF51164.1"/>
    <property type="molecule type" value="Genomic_DNA"/>
</dbReference>
<dbReference type="AlphaFoldDB" id="A0A096D0W6"/>
<reference evidence="7 8" key="1">
    <citation type="submission" date="2014-07" db="EMBL/GenBank/DDBJ databases">
        <authorList>
            <person name="McCorrison J."/>
            <person name="Sanka R."/>
            <person name="Torralba M."/>
            <person name="Gillis M."/>
            <person name="Haft D.H."/>
            <person name="Methe B."/>
            <person name="Sutton G."/>
            <person name="Nelson K.E."/>
        </authorList>
    </citation>
    <scope>NUCLEOTIDE SEQUENCE [LARGE SCALE GENOMIC DNA]</scope>
    <source>
        <strain evidence="7 8">DNF00058</strain>
    </source>
</reference>
<dbReference type="InterPro" id="IPR000092">
    <property type="entry name" value="Polyprenyl_synt"/>
</dbReference>
<dbReference type="InterPro" id="IPR008949">
    <property type="entry name" value="Isoprenoid_synthase_dom_sf"/>
</dbReference>
<protein>
    <submittedName>
        <fullName evidence="7">Octaprenyl-diphosphate synthase</fullName>
    </submittedName>
</protein>
<dbReference type="SFLD" id="SFLDS00005">
    <property type="entry name" value="Isoprenoid_Synthase_Type_I"/>
    <property type="match status" value="1"/>
</dbReference>
<dbReference type="PROSITE" id="PS00723">
    <property type="entry name" value="POLYPRENYL_SYNTHASE_1"/>
    <property type="match status" value="1"/>
</dbReference>
<gene>
    <name evidence="7" type="ORF">HMPREF9302_08355</name>
</gene>
<dbReference type="OrthoDB" id="9805316at2"/>
<dbReference type="RefSeq" id="WP_019036906.1">
    <property type="nucleotide sequence ID" value="NZ_JRNU01000047.1"/>
</dbReference>
<dbReference type="GO" id="GO:0004659">
    <property type="term" value="F:prenyltransferase activity"/>
    <property type="evidence" value="ECO:0007669"/>
    <property type="project" value="InterPro"/>
</dbReference>
<dbReference type="SUPFAM" id="SSF48576">
    <property type="entry name" value="Terpenoid synthases"/>
    <property type="match status" value="1"/>
</dbReference>
<keyword evidence="8" id="KW-1185">Reference proteome</keyword>
<comment type="caution">
    <text evidence="7">The sequence shown here is derived from an EMBL/GenBank/DDBJ whole genome shotgun (WGS) entry which is preliminary data.</text>
</comment>
<dbReference type="CDD" id="cd00685">
    <property type="entry name" value="Trans_IPPS_HT"/>
    <property type="match status" value="1"/>
</dbReference>
<evidence type="ECO:0000313" key="7">
    <source>
        <dbReference type="EMBL" id="KGF51164.1"/>
    </source>
</evidence>
<keyword evidence="5" id="KW-0460">Magnesium</keyword>
<sequence length="326" mass="36304">MDTLSIIKRPIESELNDFIDLFNSSLDHEDGLLTQVLHHIKQRGGKRMRPILILLIAKSFGKVSPTTQHAAVGLELLHTASLIHDDVVDESNERRGQASVNASYNNKVAVLVGDYVLSTALQQVGYTNSNSIVKYLAELGQTLSDGEILQLSNIKREEITEAAYLEIIARKTAILFEICAAIGAESAGVSEEDVALARAFGKNIGMIFQIRDDIFDYFESEKEIGKPTGNDLTEGKLTLPLIYALNKTGDERMMMLARKAKMLSISSKEIEELVTFAKEKGGIEYAEECMKRYHAKAKVFIDTKISNPVIKQSLSTYLDYIIKRNK</sequence>
<evidence type="ECO:0000256" key="1">
    <source>
        <dbReference type="ARBA" id="ARBA00001946"/>
    </source>
</evidence>
<accession>A0A096D0W6</accession>
<organism evidence="7 8">
    <name type="scientific">Prevotella amnii DNF00058</name>
    <dbReference type="NCBI Taxonomy" id="1401066"/>
    <lineage>
        <taxon>Bacteria</taxon>
        <taxon>Pseudomonadati</taxon>
        <taxon>Bacteroidota</taxon>
        <taxon>Bacteroidia</taxon>
        <taxon>Bacteroidales</taxon>
        <taxon>Prevotellaceae</taxon>
        <taxon>Prevotella</taxon>
    </lineage>
</organism>
<keyword evidence="3 6" id="KW-0808">Transferase</keyword>
<dbReference type="GO" id="GO:0046872">
    <property type="term" value="F:metal ion binding"/>
    <property type="evidence" value="ECO:0007669"/>
    <property type="project" value="UniProtKB-KW"/>
</dbReference>
<proteinExistence type="inferred from homology"/>
<dbReference type="Gene3D" id="1.10.600.10">
    <property type="entry name" value="Farnesyl Diphosphate Synthase"/>
    <property type="match status" value="1"/>
</dbReference>
<dbReference type="InterPro" id="IPR033749">
    <property type="entry name" value="Polyprenyl_synt_CS"/>
</dbReference>
<evidence type="ECO:0000313" key="8">
    <source>
        <dbReference type="Proteomes" id="UP000029614"/>
    </source>
</evidence>
<name>A0A096D0W6_9BACT</name>
<dbReference type="Pfam" id="PF00348">
    <property type="entry name" value="polyprenyl_synt"/>
    <property type="match status" value="1"/>
</dbReference>
<dbReference type="PANTHER" id="PTHR12001:SF69">
    <property type="entry name" value="ALL TRANS-POLYPRENYL-DIPHOSPHATE SYNTHASE PDSS1"/>
    <property type="match status" value="1"/>
</dbReference>
<dbReference type="PANTHER" id="PTHR12001">
    <property type="entry name" value="GERANYLGERANYL PYROPHOSPHATE SYNTHASE"/>
    <property type="match status" value="1"/>
</dbReference>
<evidence type="ECO:0000256" key="6">
    <source>
        <dbReference type="RuleBase" id="RU004466"/>
    </source>
</evidence>
<comment type="cofactor">
    <cofactor evidence="1">
        <name>Mg(2+)</name>
        <dbReference type="ChEBI" id="CHEBI:18420"/>
    </cofactor>
</comment>
<comment type="similarity">
    <text evidence="2 6">Belongs to the FPP/GGPP synthase family.</text>
</comment>
<evidence type="ECO:0000256" key="3">
    <source>
        <dbReference type="ARBA" id="ARBA00022679"/>
    </source>
</evidence>
<evidence type="ECO:0000256" key="4">
    <source>
        <dbReference type="ARBA" id="ARBA00022723"/>
    </source>
</evidence>
<keyword evidence="4" id="KW-0479">Metal-binding</keyword>
<dbReference type="GO" id="GO:0008299">
    <property type="term" value="P:isoprenoid biosynthetic process"/>
    <property type="evidence" value="ECO:0007669"/>
    <property type="project" value="InterPro"/>
</dbReference>
<evidence type="ECO:0000256" key="2">
    <source>
        <dbReference type="ARBA" id="ARBA00006706"/>
    </source>
</evidence>
<dbReference type="PROSITE" id="PS00444">
    <property type="entry name" value="POLYPRENYL_SYNTHASE_2"/>
    <property type="match status" value="1"/>
</dbReference>
<dbReference type="Proteomes" id="UP000029614">
    <property type="component" value="Unassembled WGS sequence"/>
</dbReference>
<evidence type="ECO:0000256" key="5">
    <source>
        <dbReference type="ARBA" id="ARBA00022842"/>
    </source>
</evidence>